<dbReference type="Proteomes" id="UP000828390">
    <property type="component" value="Unassembled WGS sequence"/>
</dbReference>
<evidence type="ECO:0000313" key="2">
    <source>
        <dbReference type="Proteomes" id="UP000828390"/>
    </source>
</evidence>
<proteinExistence type="predicted"/>
<comment type="caution">
    <text evidence="1">The sequence shown here is derived from an EMBL/GenBank/DDBJ whole genome shotgun (WGS) entry which is preliminary data.</text>
</comment>
<reference evidence="1" key="2">
    <citation type="submission" date="2020-11" db="EMBL/GenBank/DDBJ databases">
        <authorList>
            <person name="McCartney M.A."/>
            <person name="Auch B."/>
            <person name="Kono T."/>
            <person name="Mallez S."/>
            <person name="Becker A."/>
            <person name="Gohl D.M."/>
            <person name="Silverstein K.A.T."/>
            <person name="Koren S."/>
            <person name="Bechman K.B."/>
            <person name="Herman A."/>
            <person name="Abrahante J.E."/>
            <person name="Garbe J."/>
        </authorList>
    </citation>
    <scope>NUCLEOTIDE SEQUENCE</scope>
    <source>
        <strain evidence="1">Duluth1</strain>
        <tissue evidence="1">Whole animal</tissue>
    </source>
</reference>
<name>A0A9D4MZQ6_DREPO</name>
<gene>
    <name evidence="1" type="ORF">DPMN_008098</name>
</gene>
<dbReference type="AlphaFoldDB" id="A0A9D4MZQ6"/>
<keyword evidence="2" id="KW-1185">Reference proteome</keyword>
<organism evidence="1 2">
    <name type="scientific">Dreissena polymorpha</name>
    <name type="common">Zebra mussel</name>
    <name type="synonym">Mytilus polymorpha</name>
    <dbReference type="NCBI Taxonomy" id="45954"/>
    <lineage>
        <taxon>Eukaryota</taxon>
        <taxon>Metazoa</taxon>
        <taxon>Spiralia</taxon>
        <taxon>Lophotrochozoa</taxon>
        <taxon>Mollusca</taxon>
        <taxon>Bivalvia</taxon>
        <taxon>Autobranchia</taxon>
        <taxon>Heteroconchia</taxon>
        <taxon>Euheterodonta</taxon>
        <taxon>Imparidentia</taxon>
        <taxon>Neoheterodontei</taxon>
        <taxon>Myida</taxon>
        <taxon>Dreissenoidea</taxon>
        <taxon>Dreissenidae</taxon>
        <taxon>Dreissena</taxon>
    </lineage>
</organism>
<reference evidence="1" key="1">
    <citation type="journal article" date="2019" name="bioRxiv">
        <title>The Genome of the Zebra Mussel, Dreissena polymorpha: A Resource for Invasive Species Research.</title>
        <authorList>
            <person name="McCartney M.A."/>
            <person name="Auch B."/>
            <person name="Kono T."/>
            <person name="Mallez S."/>
            <person name="Zhang Y."/>
            <person name="Obille A."/>
            <person name="Becker A."/>
            <person name="Abrahante J.E."/>
            <person name="Garbe J."/>
            <person name="Badalamenti J.P."/>
            <person name="Herman A."/>
            <person name="Mangelson H."/>
            <person name="Liachko I."/>
            <person name="Sullivan S."/>
            <person name="Sone E.D."/>
            <person name="Koren S."/>
            <person name="Silverstein K.A.T."/>
            <person name="Beckman K.B."/>
            <person name="Gohl D.M."/>
        </authorList>
    </citation>
    <scope>NUCLEOTIDE SEQUENCE</scope>
    <source>
        <strain evidence="1">Duluth1</strain>
        <tissue evidence="1">Whole animal</tissue>
    </source>
</reference>
<protein>
    <submittedName>
        <fullName evidence="1">Uncharacterized protein</fullName>
    </submittedName>
</protein>
<evidence type="ECO:0000313" key="1">
    <source>
        <dbReference type="EMBL" id="KAH3884127.1"/>
    </source>
</evidence>
<dbReference type="EMBL" id="JAIWYP010000001">
    <property type="protein sequence ID" value="KAH3884127.1"/>
    <property type="molecule type" value="Genomic_DNA"/>
</dbReference>
<sequence length="86" mass="9932">MELHWPHQVHNGATLAPSSSQSIVTFSYTGPIKYTINCHMELHWPYQVHNQLSHRATLTPSSTQSIVTWSYTDPIKYTINCHMELH</sequence>
<accession>A0A9D4MZQ6</accession>